<gene>
    <name evidence="1" type="ORF">ELS82_14605</name>
</gene>
<dbReference type="InterPro" id="IPR038396">
    <property type="entry name" value="SpoIIAA-like_sf"/>
</dbReference>
<dbReference type="SUPFAM" id="SSF52091">
    <property type="entry name" value="SpoIIaa-like"/>
    <property type="match status" value="1"/>
</dbReference>
<keyword evidence="2" id="KW-1185">Reference proteome</keyword>
<dbReference type="Proteomes" id="UP000297753">
    <property type="component" value="Unassembled WGS sequence"/>
</dbReference>
<sequence length="126" mass="14429">MNNERHGITLGIERIHDQSILVFKVTGKLTHQDYQAITPVLDSTLQAVNRKHIKMLVDITEFSGWELRAAWDDFELGLKLGFKLEKVAIYGDKNWQDLASKVGGWFISGDMRSFGDYQSAIEWLTD</sequence>
<name>A0A4Y8WE78_9VIBR</name>
<dbReference type="Gene3D" id="3.40.50.10600">
    <property type="entry name" value="SpoIIaa-like domains"/>
    <property type="match status" value="1"/>
</dbReference>
<comment type="caution">
    <text evidence="1">The sequence shown here is derived from an EMBL/GenBank/DDBJ whole genome shotgun (WGS) entry which is preliminary data.</text>
</comment>
<evidence type="ECO:0000313" key="2">
    <source>
        <dbReference type="Proteomes" id="UP000297753"/>
    </source>
</evidence>
<protein>
    <submittedName>
        <fullName evidence="1">STAS/SEC14 domain-containing protein</fullName>
    </submittedName>
</protein>
<dbReference type="Pfam" id="PF11964">
    <property type="entry name" value="SpoIIAA-like"/>
    <property type="match status" value="1"/>
</dbReference>
<accession>A0A4Y8WE78</accession>
<dbReference type="RefSeq" id="WP_134836134.1">
    <property type="nucleotide sequence ID" value="NZ_SATR01000021.1"/>
</dbReference>
<dbReference type="OrthoDB" id="555504at2"/>
<dbReference type="InterPro" id="IPR021866">
    <property type="entry name" value="SpoIIAA-like"/>
</dbReference>
<organism evidence="1 2">
    <name type="scientific">Vibrio ouci</name>
    <dbReference type="NCBI Taxonomy" id="2499078"/>
    <lineage>
        <taxon>Bacteria</taxon>
        <taxon>Pseudomonadati</taxon>
        <taxon>Pseudomonadota</taxon>
        <taxon>Gammaproteobacteria</taxon>
        <taxon>Vibrionales</taxon>
        <taxon>Vibrionaceae</taxon>
        <taxon>Vibrio</taxon>
    </lineage>
</organism>
<reference evidence="1 2" key="1">
    <citation type="submission" date="2019-01" db="EMBL/GenBank/DDBJ databases">
        <title>Vibrio BEI176 sp. nov, a marine bacterium isolated from China: eastern marignal seas.</title>
        <authorList>
            <person name="Li B."/>
        </authorList>
    </citation>
    <scope>NUCLEOTIDE SEQUENCE [LARGE SCALE GENOMIC DNA]</scope>
    <source>
        <strain evidence="1 2">BEI176</strain>
    </source>
</reference>
<proteinExistence type="predicted"/>
<dbReference type="EMBL" id="SATR01000021">
    <property type="protein sequence ID" value="TFH90956.1"/>
    <property type="molecule type" value="Genomic_DNA"/>
</dbReference>
<dbReference type="AlphaFoldDB" id="A0A4Y8WE78"/>
<dbReference type="InterPro" id="IPR036513">
    <property type="entry name" value="STAS_dom_sf"/>
</dbReference>
<evidence type="ECO:0000313" key="1">
    <source>
        <dbReference type="EMBL" id="TFH90956.1"/>
    </source>
</evidence>